<evidence type="ECO:0000313" key="9">
    <source>
        <dbReference type="Proteomes" id="UP000460435"/>
    </source>
</evidence>
<dbReference type="GO" id="GO:0006352">
    <property type="term" value="P:DNA-templated transcription initiation"/>
    <property type="evidence" value="ECO:0007669"/>
    <property type="project" value="InterPro"/>
</dbReference>
<evidence type="ECO:0000256" key="2">
    <source>
        <dbReference type="ARBA" id="ARBA00011344"/>
    </source>
</evidence>
<gene>
    <name evidence="8" type="ORF">F7O44_17115</name>
</gene>
<comment type="similarity">
    <text evidence="1">Belongs to the sigma-70 factor family. ECF subfamily.</text>
</comment>
<dbReference type="GO" id="GO:0003677">
    <property type="term" value="F:DNA binding"/>
    <property type="evidence" value="ECO:0007669"/>
    <property type="project" value="InterPro"/>
</dbReference>
<comment type="caution">
    <text evidence="8">The sequence shown here is derived from an EMBL/GenBank/DDBJ whole genome shotgun (WGS) entry which is preliminary data.</text>
</comment>
<comment type="subunit">
    <text evidence="2">Interacts transiently with the RNA polymerase catalytic core formed by RpoA, RpoB, RpoC and RpoZ (2 alpha, 1 beta, 1 beta' and 1 omega subunit) to form the RNA polymerase holoenzyme that can initiate transcription.</text>
</comment>
<feature type="domain" description="RNA polymerase sigma factor 70 region 4 type 2" evidence="7">
    <location>
        <begin position="97"/>
        <end position="145"/>
    </location>
</feature>
<dbReference type="Gene3D" id="1.10.10.10">
    <property type="entry name" value="Winged helix-like DNA-binding domain superfamily/Winged helix DNA-binding domain"/>
    <property type="match status" value="1"/>
</dbReference>
<dbReference type="InterPro" id="IPR013325">
    <property type="entry name" value="RNA_pol_sigma_r2"/>
</dbReference>
<dbReference type="InterPro" id="IPR007627">
    <property type="entry name" value="RNA_pol_sigma70_r2"/>
</dbReference>
<dbReference type="NCBIfam" id="TIGR02937">
    <property type="entry name" value="sigma70-ECF"/>
    <property type="match status" value="1"/>
</dbReference>
<dbReference type="EMBL" id="WLZY01000006">
    <property type="protein sequence ID" value="NDL58793.1"/>
    <property type="molecule type" value="Genomic_DNA"/>
</dbReference>
<keyword evidence="4" id="KW-0731">Sigma factor</keyword>
<keyword evidence="3" id="KW-0805">Transcription regulation</keyword>
<dbReference type="PANTHER" id="PTHR30173:SF36">
    <property type="entry name" value="ECF RNA POLYMERASE SIGMA FACTOR SIGJ"/>
    <property type="match status" value="1"/>
</dbReference>
<dbReference type="Pfam" id="PF04542">
    <property type="entry name" value="Sigma70_r2"/>
    <property type="match status" value="1"/>
</dbReference>
<evidence type="ECO:0000259" key="7">
    <source>
        <dbReference type="Pfam" id="PF08281"/>
    </source>
</evidence>
<dbReference type="InterPro" id="IPR032710">
    <property type="entry name" value="NTF2-like_dom_sf"/>
</dbReference>
<evidence type="ECO:0000259" key="6">
    <source>
        <dbReference type="Pfam" id="PF04542"/>
    </source>
</evidence>
<dbReference type="SUPFAM" id="SSF88946">
    <property type="entry name" value="Sigma2 domain of RNA polymerase sigma factors"/>
    <property type="match status" value="1"/>
</dbReference>
<dbReference type="Pfam" id="PF08281">
    <property type="entry name" value="Sigma70_r4_2"/>
    <property type="match status" value="1"/>
</dbReference>
<name>A0A7K3M650_9ACTN</name>
<evidence type="ECO:0000313" key="8">
    <source>
        <dbReference type="EMBL" id="NDL58793.1"/>
    </source>
</evidence>
<proteinExistence type="inferred from homology"/>
<evidence type="ECO:0000256" key="3">
    <source>
        <dbReference type="ARBA" id="ARBA00023015"/>
    </source>
</evidence>
<dbReference type="InterPro" id="IPR013324">
    <property type="entry name" value="RNA_pol_sigma_r3/r4-like"/>
</dbReference>
<dbReference type="InterPro" id="IPR036388">
    <property type="entry name" value="WH-like_DNA-bd_sf"/>
</dbReference>
<dbReference type="GO" id="GO:0016987">
    <property type="term" value="F:sigma factor activity"/>
    <property type="evidence" value="ECO:0007669"/>
    <property type="project" value="UniProtKB-KW"/>
</dbReference>
<evidence type="ECO:0000256" key="5">
    <source>
        <dbReference type="ARBA" id="ARBA00023163"/>
    </source>
</evidence>
<dbReference type="Gene3D" id="1.10.1740.10">
    <property type="match status" value="1"/>
</dbReference>
<dbReference type="AlphaFoldDB" id="A0A7K3M650"/>
<dbReference type="SUPFAM" id="SSF54427">
    <property type="entry name" value="NTF2-like"/>
    <property type="match status" value="1"/>
</dbReference>
<accession>A0A7K3M650</accession>
<dbReference type="InterPro" id="IPR052704">
    <property type="entry name" value="ECF_Sigma-70_Domain"/>
</dbReference>
<dbReference type="InterPro" id="IPR014284">
    <property type="entry name" value="RNA_pol_sigma-70_dom"/>
</dbReference>
<sequence length="275" mass="31016">MLFGVAYRLLGSVSEADDVLQDAFLKWLNVERDRIREPRRYLTRIVTRLAIDRLQARAAQNTYVGSWLPEPVPTEAASWLDPLETSVQRDSVATATMHLMERLDPVERAVFVLRQAFELPYAEIAETVERTAEHCRQLHRRASQRIGQDRRRFRPSRREHARLLERFLEAARDGDLAALRTVLRDDVVVWSDSGGKARAARNAVHGLDRVSRFFAGIYSRNTFAITPIELNGSPGAVLQAEGTTHAITFAVADDVISGVFLVVNPDKLTAFQPAE</sequence>
<evidence type="ECO:0000256" key="4">
    <source>
        <dbReference type="ARBA" id="ARBA00023082"/>
    </source>
</evidence>
<dbReference type="Gene3D" id="3.10.450.50">
    <property type="match status" value="1"/>
</dbReference>
<keyword evidence="5" id="KW-0804">Transcription</keyword>
<dbReference type="Proteomes" id="UP000460435">
    <property type="component" value="Unassembled WGS sequence"/>
</dbReference>
<dbReference type="SUPFAM" id="SSF88659">
    <property type="entry name" value="Sigma3 and sigma4 domains of RNA polymerase sigma factors"/>
    <property type="match status" value="1"/>
</dbReference>
<dbReference type="PANTHER" id="PTHR30173">
    <property type="entry name" value="SIGMA 19 FACTOR"/>
    <property type="match status" value="1"/>
</dbReference>
<dbReference type="NCBIfam" id="NF007214">
    <property type="entry name" value="PRK09636.1"/>
    <property type="match status" value="1"/>
</dbReference>
<keyword evidence="9" id="KW-1185">Reference proteome</keyword>
<protein>
    <submittedName>
        <fullName evidence="8">Sigma-70 family RNA polymerase sigma factor</fullName>
    </submittedName>
</protein>
<evidence type="ECO:0000256" key="1">
    <source>
        <dbReference type="ARBA" id="ARBA00010641"/>
    </source>
</evidence>
<reference evidence="8 9" key="1">
    <citation type="submission" date="2019-11" db="EMBL/GenBank/DDBJ databases">
        <authorList>
            <person name="Li X.-J."/>
            <person name="Feng X.-M."/>
        </authorList>
    </citation>
    <scope>NUCLEOTIDE SEQUENCE [LARGE SCALE GENOMIC DNA]</scope>
    <source>
        <strain evidence="8 9">XMNu-373</strain>
    </source>
</reference>
<organism evidence="8 9">
    <name type="scientific">Phytoactinopolyspora mesophila</name>
    <dbReference type="NCBI Taxonomy" id="2650750"/>
    <lineage>
        <taxon>Bacteria</taxon>
        <taxon>Bacillati</taxon>
        <taxon>Actinomycetota</taxon>
        <taxon>Actinomycetes</taxon>
        <taxon>Jiangellales</taxon>
        <taxon>Jiangellaceae</taxon>
        <taxon>Phytoactinopolyspora</taxon>
    </lineage>
</organism>
<feature type="domain" description="RNA polymerase sigma-70 region 2" evidence="6">
    <location>
        <begin position="2"/>
        <end position="58"/>
    </location>
</feature>
<dbReference type="InterPro" id="IPR013249">
    <property type="entry name" value="RNA_pol_sigma70_r4_t2"/>
</dbReference>